<sequence>MPRLNPDLDRLRPSAISDVFDMANRLREDGRELFDFSVGEPDFDTPQNIREAAKVAIESGQTRYTAVDGTALLKQAIAAKFRRDNGLDFSNDQIVVASGAKPLLAVAIQAVAGQGDEVVISTPCWTSHIGMIELAGATARLMETGIETGFKMTPEQLARTLNPNTRLLLLCSPSNPTGAVYTADELAALGDVLADYPDVWVLSDDLYEHIVFEKDHFATIAAVSPAVGKRTLTVNGVSKCYAMTGWRIGYAGGPSEWVKAIRKVFTQSNGGPCSVSQAAAIEALNGPQAYLSEWLAIYRQRRDLALSLLRDAPGLECAVPEGAFYIMPKCAGLLGRKTPSGGAIESSADFCRYLLEAFGVVTVPGAGFLCDPYFRISFATSEDVIKEGCARIVAATRSLA</sequence>
<protein>
    <recommendedName>
        <fullName evidence="7">Aminotransferase</fullName>
        <ecNumber evidence="7">2.6.1.-</ecNumber>
    </recommendedName>
</protein>
<comment type="catalytic activity">
    <reaction evidence="6">
        <text>L-aspartate + 2-oxoglutarate = oxaloacetate + L-glutamate</text>
        <dbReference type="Rhea" id="RHEA:21824"/>
        <dbReference type="ChEBI" id="CHEBI:16452"/>
        <dbReference type="ChEBI" id="CHEBI:16810"/>
        <dbReference type="ChEBI" id="CHEBI:29985"/>
        <dbReference type="ChEBI" id="CHEBI:29991"/>
        <dbReference type="EC" id="2.6.1.1"/>
    </reaction>
</comment>
<dbReference type="Proteomes" id="UP000598227">
    <property type="component" value="Unassembled WGS sequence"/>
</dbReference>
<keyword evidence="5" id="KW-0663">Pyridoxal phosphate</keyword>
<dbReference type="PANTHER" id="PTHR46383">
    <property type="entry name" value="ASPARTATE AMINOTRANSFERASE"/>
    <property type="match status" value="1"/>
</dbReference>
<gene>
    <name evidence="9" type="ORF">IHE39_18485</name>
</gene>
<evidence type="ECO:0000313" key="9">
    <source>
        <dbReference type="EMBL" id="MBE1206283.1"/>
    </source>
</evidence>
<organism evidence="9 10">
    <name type="scientific">Aminobacter carboxidus</name>
    <dbReference type="NCBI Taxonomy" id="376165"/>
    <lineage>
        <taxon>Bacteria</taxon>
        <taxon>Pseudomonadati</taxon>
        <taxon>Pseudomonadota</taxon>
        <taxon>Alphaproteobacteria</taxon>
        <taxon>Hyphomicrobiales</taxon>
        <taxon>Phyllobacteriaceae</taxon>
        <taxon>Aminobacter</taxon>
    </lineage>
</organism>
<evidence type="ECO:0000256" key="6">
    <source>
        <dbReference type="ARBA" id="ARBA00049185"/>
    </source>
</evidence>
<evidence type="ECO:0000256" key="4">
    <source>
        <dbReference type="ARBA" id="ARBA00022679"/>
    </source>
</evidence>
<evidence type="ECO:0000256" key="1">
    <source>
        <dbReference type="ARBA" id="ARBA00001933"/>
    </source>
</evidence>
<accession>A0ABR9GRK7</accession>
<comment type="cofactor">
    <cofactor evidence="1 7">
        <name>pyridoxal 5'-phosphate</name>
        <dbReference type="ChEBI" id="CHEBI:597326"/>
    </cofactor>
</comment>
<proteinExistence type="inferred from homology"/>
<dbReference type="InterPro" id="IPR050596">
    <property type="entry name" value="AspAT/PAT-like"/>
</dbReference>
<dbReference type="CDD" id="cd00609">
    <property type="entry name" value="AAT_like"/>
    <property type="match status" value="1"/>
</dbReference>
<name>A0ABR9GRK7_9HYPH</name>
<evidence type="ECO:0000259" key="8">
    <source>
        <dbReference type="Pfam" id="PF00155"/>
    </source>
</evidence>
<evidence type="ECO:0000256" key="3">
    <source>
        <dbReference type="ARBA" id="ARBA00022576"/>
    </source>
</evidence>
<evidence type="ECO:0000256" key="7">
    <source>
        <dbReference type="RuleBase" id="RU000481"/>
    </source>
</evidence>
<dbReference type="InterPro" id="IPR015424">
    <property type="entry name" value="PyrdxlP-dep_Trfase"/>
</dbReference>
<dbReference type="GO" id="GO:0008483">
    <property type="term" value="F:transaminase activity"/>
    <property type="evidence" value="ECO:0007669"/>
    <property type="project" value="UniProtKB-KW"/>
</dbReference>
<dbReference type="InterPro" id="IPR004838">
    <property type="entry name" value="NHTrfase_class1_PyrdxlP-BS"/>
</dbReference>
<dbReference type="PROSITE" id="PS00105">
    <property type="entry name" value="AA_TRANSFER_CLASS_1"/>
    <property type="match status" value="1"/>
</dbReference>
<feature type="domain" description="Aminotransferase class I/classII large" evidence="8">
    <location>
        <begin position="32"/>
        <end position="392"/>
    </location>
</feature>
<reference evidence="9 10" key="1">
    <citation type="submission" date="2020-09" db="EMBL/GenBank/DDBJ databases">
        <title>Draft Genome Sequence of Aminobacter carboxidus type strain DSM 1086, a soil Gram-negative carboxydobacterium.</title>
        <authorList>
            <person name="Turrini P."/>
            <person name="Tescari M."/>
            <person name="Artuso I."/>
            <person name="Lugli G.A."/>
            <person name="Frangipani E."/>
            <person name="Ventura M."/>
            <person name="Visca P."/>
        </authorList>
    </citation>
    <scope>NUCLEOTIDE SEQUENCE [LARGE SCALE GENOMIC DNA]</scope>
    <source>
        <strain evidence="9 10">DSM 1086</strain>
    </source>
</reference>
<dbReference type="Gene3D" id="3.90.1150.10">
    <property type="entry name" value="Aspartate Aminotransferase, domain 1"/>
    <property type="match status" value="1"/>
</dbReference>
<dbReference type="InterPro" id="IPR004839">
    <property type="entry name" value="Aminotransferase_I/II_large"/>
</dbReference>
<evidence type="ECO:0000256" key="5">
    <source>
        <dbReference type="ARBA" id="ARBA00022898"/>
    </source>
</evidence>
<keyword evidence="4 7" id="KW-0808">Transferase</keyword>
<dbReference type="Gene3D" id="3.40.640.10">
    <property type="entry name" value="Type I PLP-dependent aspartate aminotransferase-like (Major domain)"/>
    <property type="match status" value="1"/>
</dbReference>
<evidence type="ECO:0000256" key="2">
    <source>
        <dbReference type="ARBA" id="ARBA00007441"/>
    </source>
</evidence>
<comment type="similarity">
    <text evidence="2 7">Belongs to the class-I pyridoxal-phosphate-dependent aminotransferase family.</text>
</comment>
<keyword evidence="10" id="KW-1185">Reference proteome</keyword>
<dbReference type="RefSeq" id="WP_192567497.1">
    <property type="nucleotide sequence ID" value="NZ_JACZEP010000005.1"/>
</dbReference>
<dbReference type="Pfam" id="PF00155">
    <property type="entry name" value="Aminotran_1_2"/>
    <property type="match status" value="1"/>
</dbReference>
<dbReference type="InterPro" id="IPR015422">
    <property type="entry name" value="PyrdxlP-dep_Trfase_small"/>
</dbReference>
<dbReference type="EMBL" id="JACZEP010000005">
    <property type="protein sequence ID" value="MBE1206283.1"/>
    <property type="molecule type" value="Genomic_DNA"/>
</dbReference>
<dbReference type="PANTHER" id="PTHR46383:SF1">
    <property type="entry name" value="ASPARTATE AMINOTRANSFERASE"/>
    <property type="match status" value="1"/>
</dbReference>
<evidence type="ECO:0000313" key="10">
    <source>
        <dbReference type="Proteomes" id="UP000598227"/>
    </source>
</evidence>
<keyword evidence="3 7" id="KW-0032">Aminotransferase</keyword>
<dbReference type="SUPFAM" id="SSF53383">
    <property type="entry name" value="PLP-dependent transferases"/>
    <property type="match status" value="1"/>
</dbReference>
<dbReference type="InterPro" id="IPR015421">
    <property type="entry name" value="PyrdxlP-dep_Trfase_major"/>
</dbReference>
<comment type="caution">
    <text evidence="9">The sequence shown here is derived from an EMBL/GenBank/DDBJ whole genome shotgun (WGS) entry which is preliminary data.</text>
</comment>
<dbReference type="EC" id="2.6.1.-" evidence="7"/>